<comment type="caution">
    <text evidence="9">The sequence shown here is derived from an EMBL/GenBank/DDBJ whole genome shotgun (WGS) entry which is preliminary data.</text>
</comment>
<evidence type="ECO:0000313" key="10">
    <source>
        <dbReference type="Proteomes" id="UP000191672"/>
    </source>
</evidence>
<accession>A0A1V6QDA7</accession>
<comment type="similarity">
    <text evidence="2">Belongs to the TfdA dioxygenase family.</text>
</comment>
<protein>
    <recommendedName>
        <fullName evidence="8">TauD/TfdA-like domain-containing protein</fullName>
    </recommendedName>
</protein>
<dbReference type="GO" id="GO:0046872">
    <property type="term" value="F:metal ion binding"/>
    <property type="evidence" value="ECO:0007669"/>
    <property type="project" value="UniProtKB-KW"/>
</dbReference>
<dbReference type="GO" id="GO:0016706">
    <property type="term" value="F:2-oxoglutarate-dependent dioxygenase activity"/>
    <property type="evidence" value="ECO:0007669"/>
    <property type="project" value="TreeGrafter"/>
</dbReference>
<dbReference type="InterPro" id="IPR042098">
    <property type="entry name" value="TauD-like_sf"/>
</dbReference>
<evidence type="ECO:0000256" key="3">
    <source>
        <dbReference type="ARBA" id="ARBA00022723"/>
    </source>
</evidence>
<dbReference type="GO" id="GO:0005737">
    <property type="term" value="C:cytoplasm"/>
    <property type="evidence" value="ECO:0007669"/>
    <property type="project" value="TreeGrafter"/>
</dbReference>
<keyword evidence="3" id="KW-0479">Metal-binding</keyword>
<proteinExistence type="inferred from homology"/>
<evidence type="ECO:0000256" key="7">
    <source>
        <dbReference type="SAM" id="MobiDB-lite"/>
    </source>
</evidence>
<evidence type="ECO:0000256" key="4">
    <source>
        <dbReference type="ARBA" id="ARBA00022964"/>
    </source>
</evidence>
<dbReference type="Gene3D" id="3.60.130.10">
    <property type="entry name" value="Clavaminate synthase-like"/>
    <property type="match status" value="1"/>
</dbReference>
<dbReference type="PANTHER" id="PTHR30468">
    <property type="entry name" value="ALPHA-KETOGLUTARATE-DEPENDENT SULFONATE DIOXYGENASE"/>
    <property type="match status" value="1"/>
</dbReference>
<comment type="cofactor">
    <cofactor evidence="1">
        <name>Fe(2+)</name>
        <dbReference type="ChEBI" id="CHEBI:29033"/>
    </cofactor>
</comment>
<evidence type="ECO:0000256" key="1">
    <source>
        <dbReference type="ARBA" id="ARBA00001954"/>
    </source>
</evidence>
<dbReference type="Pfam" id="PF02668">
    <property type="entry name" value="TauD"/>
    <property type="match status" value="1"/>
</dbReference>
<gene>
    <name evidence="9" type="ORF">PENANT_c006G03139</name>
</gene>
<dbReference type="EMBL" id="MDYN01000006">
    <property type="protein sequence ID" value="OQD87191.1"/>
    <property type="molecule type" value="Genomic_DNA"/>
</dbReference>
<keyword evidence="6" id="KW-0408">Iron</keyword>
<dbReference type="SUPFAM" id="SSF51197">
    <property type="entry name" value="Clavaminate synthase-like"/>
    <property type="match status" value="1"/>
</dbReference>
<feature type="region of interest" description="Disordered" evidence="7">
    <location>
        <begin position="1"/>
        <end position="20"/>
    </location>
</feature>
<evidence type="ECO:0000259" key="8">
    <source>
        <dbReference type="Pfam" id="PF02668"/>
    </source>
</evidence>
<dbReference type="Proteomes" id="UP000191672">
    <property type="component" value="Unassembled WGS sequence"/>
</dbReference>
<organism evidence="9 10">
    <name type="scientific">Penicillium antarcticum</name>
    <dbReference type="NCBI Taxonomy" id="416450"/>
    <lineage>
        <taxon>Eukaryota</taxon>
        <taxon>Fungi</taxon>
        <taxon>Dikarya</taxon>
        <taxon>Ascomycota</taxon>
        <taxon>Pezizomycotina</taxon>
        <taxon>Eurotiomycetes</taxon>
        <taxon>Eurotiomycetidae</taxon>
        <taxon>Eurotiales</taxon>
        <taxon>Aspergillaceae</taxon>
        <taxon>Penicillium</taxon>
    </lineage>
</organism>
<evidence type="ECO:0000256" key="2">
    <source>
        <dbReference type="ARBA" id="ARBA00005896"/>
    </source>
</evidence>
<dbReference type="STRING" id="416450.A0A1V6QDA7"/>
<dbReference type="InterPro" id="IPR003819">
    <property type="entry name" value="TauD/TfdA-like"/>
</dbReference>
<keyword evidence="4" id="KW-0223">Dioxygenase</keyword>
<evidence type="ECO:0000256" key="6">
    <source>
        <dbReference type="ARBA" id="ARBA00023004"/>
    </source>
</evidence>
<evidence type="ECO:0000256" key="5">
    <source>
        <dbReference type="ARBA" id="ARBA00023002"/>
    </source>
</evidence>
<reference evidence="10" key="1">
    <citation type="journal article" date="2017" name="Nat. Microbiol.">
        <title>Global analysis of biosynthetic gene clusters reveals vast potential of secondary metabolite production in Penicillium species.</title>
        <authorList>
            <person name="Nielsen J.C."/>
            <person name="Grijseels S."/>
            <person name="Prigent S."/>
            <person name="Ji B."/>
            <person name="Dainat J."/>
            <person name="Nielsen K.F."/>
            <person name="Frisvad J.C."/>
            <person name="Workman M."/>
            <person name="Nielsen J."/>
        </authorList>
    </citation>
    <scope>NUCLEOTIDE SEQUENCE [LARGE SCALE GENOMIC DNA]</scope>
    <source>
        <strain evidence="10">IBT 31811</strain>
    </source>
</reference>
<dbReference type="AlphaFoldDB" id="A0A1V6QDA7"/>
<name>A0A1V6QDA7_9EURO</name>
<keyword evidence="10" id="KW-1185">Reference proteome</keyword>
<evidence type="ECO:0000313" key="9">
    <source>
        <dbReference type="EMBL" id="OQD87191.1"/>
    </source>
</evidence>
<dbReference type="PANTHER" id="PTHR30468:SF1">
    <property type="entry name" value="ALPHA-KETOGLUTARATE-DEPENDENT SULFONATE DIOXYGENASE"/>
    <property type="match status" value="1"/>
</dbReference>
<feature type="compositionally biased region" description="Polar residues" evidence="7">
    <location>
        <begin position="1"/>
        <end position="12"/>
    </location>
</feature>
<sequence length="326" mass="35903">MSATQTVTGTTSDVDKSTKFNLGLPSEHKPLSVADQNEITGTAEYPPALYPNYLPVWEVPQAKYAPLEPFDFVDRAIAADDKFPDLLPPGTKVKNLTAVLGAEVSGVQLSKLSPQGKDQLALLAHQKKVLVFPDQDFASLPIGEAVDYIRYYGRLFLHSHSGAPKGHPEIHIVHSRAGNTLAPEFFDLHTHSMAWHSDNTFEVQPPGVTFLYSLEVPAEGGDTVFADMEKAYERLSPVFQKILEGLKAVHTSCDQAARAIAGGGYVRREPIDTIHPIVRTSPLTGKKALFVNPQYNRNTCHSGITDWMDGRRRHIARIMPSAERPT</sequence>
<keyword evidence="5" id="KW-0560">Oxidoreductase</keyword>
<feature type="domain" description="TauD/TfdA-like" evidence="8">
    <location>
        <begin position="93"/>
        <end position="298"/>
    </location>
</feature>
<dbReference type="InterPro" id="IPR051323">
    <property type="entry name" value="AtsK-like"/>
</dbReference>